<dbReference type="GeneID" id="45453143"/>
<comment type="similarity">
    <text evidence="2">Belongs to the class-I pyridoxal-phosphate-dependent aminotransferase family.</text>
</comment>
<dbReference type="CDD" id="cd00609">
    <property type="entry name" value="AAT_like"/>
    <property type="match status" value="1"/>
</dbReference>
<dbReference type="Gene3D" id="3.90.1150.10">
    <property type="entry name" value="Aspartate Aminotransferase, domain 1"/>
    <property type="match status" value="1"/>
</dbReference>
<evidence type="ECO:0000256" key="3">
    <source>
        <dbReference type="ARBA" id="ARBA00022576"/>
    </source>
</evidence>
<comment type="cofactor">
    <cofactor evidence="1">
        <name>pyridoxal 5'-phosphate</name>
        <dbReference type="ChEBI" id="CHEBI:597326"/>
    </cofactor>
</comment>
<dbReference type="FunFam" id="3.40.640.10:FF:000024">
    <property type="entry name" value="Kynurenine--oxoglutarate transaminase 3"/>
    <property type="match status" value="1"/>
</dbReference>
<keyword evidence="4 7" id="KW-0808">Transferase</keyword>
<evidence type="ECO:0000256" key="2">
    <source>
        <dbReference type="ARBA" id="ARBA00007441"/>
    </source>
</evidence>
<accession>A0A7R7MSW4</accession>
<dbReference type="PANTHER" id="PTHR43807:SF20">
    <property type="entry name" value="FI04487P"/>
    <property type="match status" value="1"/>
</dbReference>
<dbReference type="InterPro" id="IPR015424">
    <property type="entry name" value="PyrdxlP-dep_Trfase"/>
</dbReference>
<feature type="domain" description="Aminotransferase class I/classII large" evidence="6">
    <location>
        <begin position="27"/>
        <end position="386"/>
    </location>
</feature>
<dbReference type="EMBL" id="AP024255">
    <property type="protein sequence ID" value="BCO98092.1"/>
    <property type="molecule type" value="Genomic_DNA"/>
</dbReference>
<dbReference type="PANTHER" id="PTHR43807">
    <property type="entry name" value="FI04487P"/>
    <property type="match status" value="1"/>
</dbReference>
<protein>
    <submittedName>
        <fullName evidence="7">Putative N-succinyldiaminopimelate aminotransferase DapC</fullName>
    </submittedName>
</protein>
<dbReference type="GO" id="GO:0030170">
    <property type="term" value="F:pyridoxal phosphate binding"/>
    <property type="evidence" value="ECO:0007669"/>
    <property type="project" value="InterPro"/>
</dbReference>
<dbReference type="SUPFAM" id="SSF53383">
    <property type="entry name" value="PLP-dependent transferases"/>
    <property type="match status" value="1"/>
</dbReference>
<reference evidence="7 8" key="1">
    <citation type="submission" date="2020-12" db="EMBL/GenBank/DDBJ databases">
        <title>Genome sequence of clinical Mycobacterium intracellulare strains.</title>
        <authorList>
            <person name="Tateishi Y."/>
            <person name="Matsumoto S."/>
            <person name="Fukushima Y."/>
            <person name="Nakajima C."/>
            <person name="Suzuki Y."/>
        </authorList>
    </citation>
    <scope>NUCLEOTIDE SEQUENCE [LARGE SCALE GENOMIC DNA]</scope>
    <source>
        <strain evidence="7 8">M018</strain>
    </source>
</reference>
<dbReference type="Pfam" id="PF00155">
    <property type="entry name" value="Aminotran_1_2"/>
    <property type="match status" value="1"/>
</dbReference>
<dbReference type="AlphaFoldDB" id="A0A7R7MSW4"/>
<evidence type="ECO:0000256" key="4">
    <source>
        <dbReference type="ARBA" id="ARBA00022679"/>
    </source>
</evidence>
<dbReference type="InterPro" id="IPR051326">
    <property type="entry name" value="Kynurenine-oxoglutarate_AT"/>
</dbReference>
<dbReference type="OMA" id="SQGANQY"/>
<dbReference type="GO" id="GO:0005737">
    <property type="term" value="C:cytoplasm"/>
    <property type="evidence" value="ECO:0007669"/>
    <property type="project" value="TreeGrafter"/>
</dbReference>
<evidence type="ECO:0000259" key="6">
    <source>
        <dbReference type="Pfam" id="PF00155"/>
    </source>
</evidence>
<keyword evidence="3 7" id="KW-0032">Aminotransferase</keyword>
<organism evidence="7 8">
    <name type="scientific">Mycobacterium intracellulare</name>
    <dbReference type="NCBI Taxonomy" id="1767"/>
    <lineage>
        <taxon>Bacteria</taxon>
        <taxon>Bacillati</taxon>
        <taxon>Actinomycetota</taxon>
        <taxon>Actinomycetes</taxon>
        <taxon>Mycobacteriales</taxon>
        <taxon>Mycobacteriaceae</taxon>
        <taxon>Mycobacterium</taxon>
        <taxon>Mycobacterium avium complex (MAC)</taxon>
    </lineage>
</organism>
<gene>
    <name evidence="7" type="primary">dapC</name>
    <name evidence="7" type="ORF">MINTM018_08620</name>
</gene>
<dbReference type="Proteomes" id="UP000595205">
    <property type="component" value="Chromosome"/>
</dbReference>
<sequence>MTVSRLRPYATTVFAEMSALAARIGAVNLGQGFPDEDGPPAMLKAAQEAIADGVNQYPPGIGIAPLRYAIAAQRHRQYGIEYDPDTEVLVTVGATEAIASAVIGLIEPGSEVLLIEPFYDSYSPVVAMASARRVAVPLVPHGRGFALDADALRRAVTPRTRALIVNSPHNPTGTVLSAAELATIAEIAVAADLLVITDEVYEHLVFDGRQHVPLAGFDGMAERTITISSAAKMFNCTGWKIGWACGPAQLIAGMRAAKQYLSYVGGAPFQPAVALALEQEGAWVDDLRATLQARRDRLAAGLIDVGFEVHDSAGTYFLCADPRPLGYDDSAAFCAALPEKVGVAAIPMSAFCDPDTARGPADVWNHLVRFTFCKRDDTLDEAIKRLAALRDAT</sequence>
<dbReference type="RefSeq" id="WP_014379219.1">
    <property type="nucleotide sequence ID" value="NZ_AP024245.1"/>
</dbReference>
<name>A0A7R7MSW4_MYCIT</name>
<dbReference type="GO" id="GO:0016212">
    <property type="term" value="F:kynurenine-oxoglutarate transaminase activity"/>
    <property type="evidence" value="ECO:0007669"/>
    <property type="project" value="TreeGrafter"/>
</dbReference>
<proteinExistence type="inferred from homology"/>
<evidence type="ECO:0000256" key="1">
    <source>
        <dbReference type="ARBA" id="ARBA00001933"/>
    </source>
</evidence>
<dbReference type="Gene3D" id="3.40.640.10">
    <property type="entry name" value="Type I PLP-dependent aspartate aminotransferase-like (Major domain)"/>
    <property type="match status" value="1"/>
</dbReference>
<evidence type="ECO:0000313" key="7">
    <source>
        <dbReference type="EMBL" id="BCO98092.1"/>
    </source>
</evidence>
<dbReference type="InterPro" id="IPR015421">
    <property type="entry name" value="PyrdxlP-dep_Trfase_major"/>
</dbReference>
<keyword evidence="5" id="KW-0663">Pyridoxal phosphate</keyword>
<dbReference type="InterPro" id="IPR004839">
    <property type="entry name" value="Aminotransferase_I/II_large"/>
</dbReference>
<evidence type="ECO:0000313" key="8">
    <source>
        <dbReference type="Proteomes" id="UP000595205"/>
    </source>
</evidence>
<dbReference type="NCBIfam" id="NF005855">
    <property type="entry name" value="PRK07777.1"/>
    <property type="match status" value="1"/>
</dbReference>
<dbReference type="InterPro" id="IPR015422">
    <property type="entry name" value="PyrdxlP-dep_Trfase_small"/>
</dbReference>
<evidence type="ECO:0000256" key="5">
    <source>
        <dbReference type="ARBA" id="ARBA00022898"/>
    </source>
</evidence>